<evidence type="ECO:0000313" key="4">
    <source>
        <dbReference type="Proteomes" id="UP000288805"/>
    </source>
</evidence>
<dbReference type="AlphaFoldDB" id="A0A438E403"/>
<dbReference type="EMBL" id="QGNW01001405">
    <property type="protein sequence ID" value="RVW42446.1"/>
    <property type="molecule type" value="Genomic_DNA"/>
</dbReference>
<dbReference type="PANTHER" id="PTHR46033:SF8">
    <property type="entry name" value="PROTEIN MAINTENANCE OF MERISTEMS-LIKE"/>
    <property type="match status" value="1"/>
</dbReference>
<dbReference type="InterPro" id="IPR019557">
    <property type="entry name" value="AminoTfrase-like_pln_mobile"/>
</dbReference>
<reference evidence="3 4" key="1">
    <citation type="journal article" date="2018" name="PLoS Genet.">
        <title>Population sequencing reveals clonal diversity and ancestral inbreeding in the grapevine cultivar Chardonnay.</title>
        <authorList>
            <person name="Roach M.J."/>
            <person name="Johnson D.L."/>
            <person name="Bohlmann J."/>
            <person name="van Vuuren H.J."/>
            <person name="Jones S.J."/>
            <person name="Pretorius I.S."/>
            <person name="Schmidt S.A."/>
            <person name="Borneman A.R."/>
        </authorList>
    </citation>
    <scope>NUCLEOTIDE SEQUENCE [LARGE SCALE GENOMIC DNA]</scope>
    <source>
        <strain evidence="4">cv. Chardonnay</strain>
        <tissue evidence="3">Leaf</tissue>
    </source>
</reference>
<protein>
    <submittedName>
        <fullName evidence="3">Serine/threonine-protein phosphatase 7 long form-like</fullName>
    </submittedName>
</protein>
<dbReference type="GO" id="GO:0010073">
    <property type="term" value="P:meristem maintenance"/>
    <property type="evidence" value="ECO:0007669"/>
    <property type="project" value="InterPro"/>
</dbReference>
<evidence type="ECO:0000259" key="2">
    <source>
        <dbReference type="Pfam" id="PF10536"/>
    </source>
</evidence>
<name>A0A438E403_VITVI</name>
<dbReference type="Pfam" id="PF10536">
    <property type="entry name" value="PMD"/>
    <property type="match status" value="1"/>
</dbReference>
<evidence type="ECO:0000256" key="1">
    <source>
        <dbReference type="SAM" id="MobiDB-lite"/>
    </source>
</evidence>
<organism evidence="3 4">
    <name type="scientific">Vitis vinifera</name>
    <name type="common">Grape</name>
    <dbReference type="NCBI Taxonomy" id="29760"/>
    <lineage>
        <taxon>Eukaryota</taxon>
        <taxon>Viridiplantae</taxon>
        <taxon>Streptophyta</taxon>
        <taxon>Embryophyta</taxon>
        <taxon>Tracheophyta</taxon>
        <taxon>Spermatophyta</taxon>
        <taxon>Magnoliopsida</taxon>
        <taxon>eudicotyledons</taxon>
        <taxon>Gunneridae</taxon>
        <taxon>Pentapetalae</taxon>
        <taxon>rosids</taxon>
        <taxon>Vitales</taxon>
        <taxon>Vitaceae</taxon>
        <taxon>Viteae</taxon>
        <taxon>Vitis</taxon>
    </lineage>
</organism>
<feature type="region of interest" description="Disordered" evidence="1">
    <location>
        <begin position="452"/>
        <end position="475"/>
    </location>
</feature>
<evidence type="ECO:0000313" key="3">
    <source>
        <dbReference type="EMBL" id="RVW42446.1"/>
    </source>
</evidence>
<accession>A0A438E403</accession>
<proteinExistence type="predicted"/>
<feature type="compositionally biased region" description="Low complexity" evidence="1">
    <location>
        <begin position="457"/>
        <end position="470"/>
    </location>
</feature>
<comment type="caution">
    <text evidence="3">The sequence shown here is derived from an EMBL/GenBank/DDBJ whole genome shotgun (WGS) entry which is preliminary data.</text>
</comment>
<dbReference type="InterPro" id="IPR044824">
    <property type="entry name" value="MAIN-like"/>
</dbReference>
<dbReference type="PANTHER" id="PTHR46033">
    <property type="entry name" value="PROTEIN MAIN-LIKE 2"/>
    <property type="match status" value="1"/>
</dbReference>
<feature type="domain" description="Aminotransferase-like plant mobile" evidence="2">
    <location>
        <begin position="65"/>
        <end position="403"/>
    </location>
</feature>
<gene>
    <name evidence="3" type="primary">MAIL3_81</name>
    <name evidence="3" type="ORF">CK203_070778</name>
</gene>
<dbReference type="Proteomes" id="UP000288805">
    <property type="component" value="Unassembled WGS sequence"/>
</dbReference>
<sequence>MEHREGRFDPDPLDRSILALQDRHRSQLVDSGQLNQVLTCRQRLWTFMREWEMDPRIRRYVMQSGFYGVYRVGHISLDWPLITSLVERWRPETHTFHLPIGEMTVTLQDVAMILGLRIHGPPITDTCDIDWSLLCSELLGVVPPPSQIRGSSISARWLREQFSYPPAGVDDVILQRYARAFILALLGGALFADKTDTHVQLCYLPLLRDFTEISHYSWGSAVLAYLYRELCRASLDSATEISGPITLLQLWSWERLHVGRPDFGHPPVPIVVPHVHDDVVDGLHDHLLPDEALQSIHWAIDQLDAQTQDQVLWEPYTADLIAHLPAICQADEEIWRTMSPLICFDIIEWHRPERVLRQFHMQQGIPPPCLIDMELHLVDRRGRHQYDWWYRRITRRLIAPVLHRDHMRFHSTASATELLITAVSQMAISNDLEETHRIAIDVLRAIGEDHRLHSTHEPSTSSGSSMRPPSLITPVRVPPIRGRGEVVVELPFASLESPLSPPDVSIPAYSPRPETTIPSTLTPVQPSISLDAPPPIAESIAPPPVTESIAPPPVTESIAPLPFFRG</sequence>